<keyword evidence="2" id="KW-1185">Reference proteome</keyword>
<dbReference type="Gene3D" id="3.20.20.80">
    <property type="entry name" value="Glycosidases"/>
    <property type="match status" value="1"/>
</dbReference>
<organism evidence="1 2">
    <name type="scientific">Novipirellula herctigrandis</name>
    <dbReference type="NCBI Taxonomy" id="2527986"/>
    <lineage>
        <taxon>Bacteria</taxon>
        <taxon>Pseudomonadati</taxon>
        <taxon>Planctomycetota</taxon>
        <taxon>Planctomycetia</taxon>
        <taxon>Pirellulales</taxon>
        <taxon>Pirellulaceae</taxon>
        <taxon>Novipirellula</taxon>
    </lineage>
</organism>
<dbReference type="RefSeq" id="WP_146401567.1">
    <property type="nucleotide sequence ID" value="NZ_SJPJ01000001.1"/>
</dbReference>
<reference evidence="1 2" key="1">
    <citation type="submission" date="2019-02" db="EMBL/GenBank/DDBJ databases">
        <title>Deep-cultivation of Planctomycetes and their phenomic and genomic characterization uncovers novel biology.</title>
        <authorList>
            <person name="Wiegand S."/>
            <person name="Jogler M."/>
            <person name="Boedeker C."/>
            <person name="Pinto D."/>
            <person name="Vollmers J."/>
            <person name="Rivas-Marin E."/>
            <person name="Kohn T."/>
            <person name="Peeters S.H."/>
            <person name="Heuer A."/>
            <person name="Rast P."/>
            <person name="Oberbeckmann S."/>
            <person name="Bunk B."/>
            <person name="Jeske O."/>
            <person name="Meyerdierks A."/>
            <person name="Storesund J.E."/>
            <person name="Kallscheuer N."/>
            <person name="Luecker S."/>
            <person name="Lage O.M."/>
            <person name="Pohl T."/>
            <person name="Merkel B.J."/>
            <person name="Hornburger P."/>
            <person name="Mueller R.-W."/>
            <person name="Bruemmer F."/>
            <person name="Labrenz M."/>
            <person name="Spormann A.M."/>
            <person name="Op Den Camp H."/>
            <person name="Overmann J."/>
            <person name="Amann R."/>
            <person name="Jetten M.S.M."/>
            <person name="Mascher T."/>
            <person name="Medema M.H."/>
            <person name="Devos D.P."/>
            <person name="Kaster A.-K."/>
            <person name="Ovreas L."/>
            <person name="Rohde M."/>
            <person name="Galperin M.Y."/>
            <person name="Jogler C."/>
        </authorList>
    </citation>
    <scope>NUCLEOTIDE SEQUENCE [LARGE SCALE GENOMIC DNA]</scope>
    <source>
        <strain evidence="1 2">CA13</strain>
    </source>
</reference>
<proteinExistence type="predicted"/>
<dbReference type="OrthoDB" id="9760450at2"/>
<comment type="caution">
    <text evidence="1">The sequence shown here is derived from an EMBL/GenBank/DDBJ whole genome shotgun (WGS) entry which is preliminary data.</text>
</comment>
<dbReference type="Proteomes" id="UP000315010">
    <property type="component" value="Unassembled WGS sequence"/>
</dbReference>
<accession>A0A5C5ZA23</accession>
<name>A0A5C5ZA23_9BACT</name>
<dbReference type="AlphaFoldDB" id="A0A5C5ZA23"/>
<evidence type="ECO:0000313" key="1">
    <source>
        <dbReference type="EMBL" id="TWT84050.1"/>
    </source>
</evidence>
<sequence length="105" mass="12167">MRFSIDNIRATDRFAPPSEQQLRSEFFPFVDRYGQYMHGTWPGKTRSAGAIAAQHQAELVDLDAHPGPVDWDRYGGWAAGKKLEATGHFRTEKYRWKWWLVDPEG</sequence>
<gene>
    <name evidence="1" type="ORF">CA13_55260</name>
</gene>
<evidence type="ECO:0000313" key="2">
    <source>
        <dbReference type="Proteomes" id="UP000315010"/>
    </source>
</evidence>
<protein>
    <submittedName>
        <fullName evidence="1">Uncharacterized protein</fullName>
    </submittedName>
</protein>
<dbReference type="EMBL" id="SJPJ01000001">
    <property type="protein sequence ID" value="TWT84050.1"/>
    <property type="molecule type" value="Genomic_DNA"/>
</dbReference>